<accession>A0A023BRX0</accession>
<dbReference type="RefSeq" id="WP_034244024.1">
    <property type="nucleotide sequence ID" value="NZ_AQRA01000007.1"/>
</dbReference>
<protein>
    <submittedName>
        <fullName evidence="2">Cupin</fullName>
    </submittedName>
</protein>
<dbReference type="EMBL" id="AQRA01000007">
    <property type="protein sequence ID" value="EZH72740.1"/>
    <property type="molecule type" value="Genomic_DNA"/>
</dbReference>
<keyword evidence="3" id="KW-1185">Reference proteome</keyword>
<dbReference type="InterPro" id="IPR013096">
    <property type="entry name" value="Cupin_2"/>
</dbReference>
<dbReference type="PANTHER" id="PTHR40112">
    <property type="entry name" value="H2HPP ISOMERASE"/>
    <property type="match status" value="1"/>
</dbReference>
<reference evidence="2 3" key="1">
    <citation type="submission" date="2014-04" db="EMBL/GenBank/DDBJ databases">
        <title>Aquimarina sp. 22II-S11-z7 Genome Sequencing.</title>
        <authorList>
            <person name="Lai Q."/>
        </authorList>
    </citation>
    <scope>NUCLEOTIDE SEQUENCE [LARGE SCALE GENOMIC DNA]</scope>
    <source>
        <strain evidence="2 3">22II-S11-z7</strain>
    </source>
</reference>
<dbReference type="AlphaFoldDB" id="A0A023BRX0"/>
<dbReference type="Proteomes" id="UP000023541">
    <property type="component" value="Unassembled WGS sequence"/>
</dbReference>
<name>A0A023BRX0_9FLAO</name>
<dbReference type="Gene3D" id="2.60.120.10">
    <property type="entry name" value="Jelly Rolls"/>
    <property type="match status" value="1"/>
</dbReference>
<organism evidence="2 3">
    <name type="scientific">Aquimarina atlantica</name>
    <dbReference type="NCBI Taxonomy" id="1317122"/>
    <lineage>
        <taxon>Bacteria</taxon>
        <taxon>Pseudomonadati</taxon>
        <taxon>Bacteroidota</taxon>
        <taxon>Flavobacteriia</taxon>
        <taxon>Flavobacteriales</taxon>
        <taxon>Flavobacteriaceae</taxon>
        <taxon>Aquimarina</taxon>
    </lineage>
</organism>
<evidence type="ECO:0000313" key="3">
    <source>
        <dbReference type="Proteomes" id="UP000023541"/>
    </source>
</evidence>
<sequence length="109" mass="12487">MIDISKIKEKEIMEGFKGRFIHTEYSTLAFWEIKKGSILPLHSHIHEQTTQVLEGKLELTVGEETNVYEKGFVAVIPPNIPHSGIALTNCRVLDTFSPVREDYKKFGRE</sequence>
<dbReference type="CDD" id="cd02238">
    <property type="entry name" value="cupin_KdgF"/>
    <property type="match status" value="1"/>
</dbReference>
<feature type="domain" description="Cupin type-2" evidence="1">
    <location>
        <begin position="30"/>
        <end position="95"/>
    </location>
</feature>
<dbReference type="InterPro" id="IPR052535">
    <property type="entry name" value="Bacilysin_H2HPP_isomerase"/>
</dbReference>
<gene>
    <name evidence="2" type="ORF">ATO12_21640</name>
</gene>
<evidence type="ECO:0000313" key="2">
    <source>
        <dbReference type="EMBL" id="EZH72740.1"/>
    </source>
</evidence>
<dbReference type="STRING" id="1317122.ATO12_21640"/>
<dbReference type="Pfam" id="PF07883">
    <property type="entry name" value="Cupin_2"/>
    <property type="match status" value="1"/>
</dbReference>
<dbReference type="InterPro" id="IPR014710">
    <property type="entry name" value="RmlC-like_jellyroll"/>
</dbReference>
<dbReference type="InterPro" id="IPR011051">
    <property type="entry name" value="RmlC_Cupin_sf"/>
</dbReference>
<proteinExistence type="predicted"/>
<dbReference type="OrthoDB" id="9811153at2"/>
<dbReference type="eggNOG" id="COG1917">
    <property type="taxonomic scope" value="Bacteria"/>
</dbReference>
<comment type="caution">
    <text evidence="2">The sequence shown here is derived from an EMBL/GenBank/DDBJ whole genome shotgun (WGS) entry which is preliminary data.</text>
</comment>
<dbReference type="PANTHER" id="PTHR40112:SF1">
    <property type="entry name" value="H2HPP ISOMERASE"/>
    <property type="match status" value="1"/>
</dbReference>
<evidence type="ECO:0000259" key="1">
    <source>
        <dbReference type="Pfam" id="PF07883"/>
    </source>
</evidence>
<dbReference type="SUPFAM" id="SSF51182">
    <property type="entry name" value="RmlC-like cupins"/>
    <property type="match status" value="1"/>
</dbReference>